<dbReference type="AlphaFoldDB" id="A0A0E2BAJ5"/>
<keyword evidence="3" id="KW-1185">Reference proteome</keyword>
<keyword evidence="1" id="KW-0472">Membrane</keyword>
<name>A0A0E2BAJ5_9LEPT</name>
<accession>A0A0E2BAJ5</accession>
<dbReference type="InterPro" id="IPR008620">
    <property type="entry name" value="FixH"/>
</dbReference>
<sequence length="164" mass="18721">MALHKSMKLAFAWIWIAFIVLIFATAVTIRYANENYTGPIERDYYEIGLNYEKSVLEQKKMIEEGYHYESVLFSPNPNLKLGKNAIVIRFLKSGIPVSGAKVRIQIERSATDLWNRSFLLEEDPKTNGNYLGVLEFSETGPWVLSVKGETSGKNLKKTENLNIQ</sequence>
<comment type="caution">
    <text evidence="2">The sequence shown here is derived from an EMBL/GenBank/DDBJ whole genome shotgun (WGS) entry which is preliminary data.</text>
</comment>
<dbReference type="RefSeq" id="WP_004485216.1">
    <property type="nucleotide sequence ID" value="NZ_AHON02000074.1"/>
</dbReference>
<dbReference type="Proteomes" id="UP000006329">
    <property type="component" value="Unassembled WGS sequence"/>
</dbReference>
<keyword evidence="1" id="KW-1133">Transmembrane helix</keyword>
<evidence type="ECO:0000313" key="3">
    <source>
        <dbReference type="Proteomes" id="UP000006329"/>
    </source>
</evidence>
<protein>
    <submittedName>
        <fullName evidence="2">FixH family protein</fullName>
    </submittedName>
</protein>
<feature type="transmembrane region" description="Helical" evidence="1">
    <location>
        <begin position="12"/>
        <end position="32"/>
    </location>
</feature>
<evidence type="ECO:0000313" key="2">
    <source>
        <dbReference type="EMBL" id="EKO32343.1"/>
    </source>
</evidence>
<gene>
    <name evidence="2" type="ORF">LEP1GSC179_1401</name>
</gene>
<reference evidence="2" key="1">
    <citation type="submission" date="2012-10" db="EMBL/GenBank/DDBJ databases">
        <authorList>
            <person name="Harkins D.M."/>
            <person name="Durkin A.S."/>
            <person name="Brinkac L.M."/>
            <person name="Haft D.H."/>
            <person name="Selengut J.D."/>
            <person name="Sanka R."/>
            <person name="DePew J."/>
            <person name="Purushe J."/>
            <person name="Matthias M.A."/>
            <person name="Vinetz J.M."/>
            <person name="Sutton G.G."/>
            <person name="Nierman W.C."/>
            <person name="Fouts D.E."/>
        </authorList>
    </citation>
    <scope>NUCLEOTIDE SEQUENCE [LARGE SCALE GENOMIC DNA]</scope>
    <source>
        <strain evidence="2">MOR084</strain>
    </source>
</reference>
<organism evidence="2 3">
    <name type="scientific">Leptospira santarosai str. MOR084</name>
    <dbReference type="NCBI Taxonomy" id="1049984"/>
    <lineage>
        <taxon>Bacteria</taxon>
        <taxon>Pseudomonadati</taxon>
        <taxon>Spirochaetota</taxon>
        <taxon>Spirochaetia</taxon>
        <taxon>Leptospirales</taxon>
        <taxon>Leptospiraceae</taxon>
        <taxon>Leptospira</taxon>
    </lineage>
</organism>
<proteinExistence type="predicted"/>
<dbReference type="Pfam" id="PF05751">
    <property type="entry name" value="FixH"/>
    <property type="match status" value="1"/>
</dbReference>
<evidence type="ECO:0000256" key="1">
    <source>
        <dbReference type="SAM" id="Phobius"/>
    </source>
</evidence>
<keyword evidence="1" id="KW-0812">Transmembrane</keyword>
<dbReference type="EMBL" id="AHON02000074">
    <property type="protein sequence ID" value="EKO32343.1"/>
    <property type="molecule type" value="Genomic_DNA"/>
</dbReference>